<evidence type="ECO:0000313" key="2">
    <source>
        <dbReference type="Proteomes" id="UP000191820"/>
    </source>
</evidence>
<sequence>MAIFSQPHRLSMLFVSISLTLAILPSHVMAESFRTSSMSAVATENGAKHRHSAGSHRYDRYSGSSVRWGVGYNNYWGPSIGVGWSSGWNNRWGYNGWGGRWGNGWRYPYRYDYYDRYYRDRYMNNQSRNNYVEPVTAVEAPKRTTTSIEYAKGISKLPDNARVIQRDGHTYYEWDGHEYYFDWSTERYFELEKGKQ</sequence>
<dbReference type="RefSeq" id="WP_156003353.1">
    <property type="nucleotide sequence ID" value="NZ_CP020472.1"/>
</dbReference>
<name>A0ABN4YSK1_9GAMM</name>
<evidence type="ECO:0000313" key="1">
    <source>
        <dbReference type="EMBL" id="ARD23892.1"/>
    </source>
</evidence>
<protein>
    <submittedName>
        <fullName evidence="1">Uncharacterized protein</fullName>
    </submittedName>
</protein>
<dbReference type="Proteomes" id="UP000191820">
    <property type="component" value="Chromosome"/>
</dbReference>
<reference evidence="1 2" key="1">
    <citation type="submission" date="2017-03" db="EMBL/GenBank/DDBJ databases">
        <title>Genome sequencing of Shewanella japonica KCTC 22435.</title>
        <authorList>
            <person name="Kim K.M."/>
        </authorList>
    </citation>
    <scope>NUCLEOTIDE SEQUENCE [LARGE SCALE GENOMIC DNA]</scope>
    <source>
        <strain evidence="1 2">KCTC 22435</strain>
    </source>
</reference>
<organism evidence="1 2">
    <name type="scientific">Shewanella japonica</name>
    <dbReference type="NCBI Taxonomy" id="93973"/>
    <lineage>
        <taxon>Bacteria</taxon>
        <taxon>Pseudomonadati</taxon>
        <taxon>Pseudomonadota</taxon>
        <taxon>Gammaproteobacteria</taxon>
        <taxon>Alteromonadales</taxon>
        <taxon>Shewanellaceae</taxon>
        <taxon>Shewanella</taxon>
    </lineage>
</organism>
<accession>A0ABN4YSK1</accession>
<gene>
    <name evidence="1" type="ORF">SJ2017_3646</name>
</gene>
<keyword evidence="2" id="KW-1185">Reference proteome</keyword>
<dbReference type="EMBL" id="CP020472">
    <property type="protein sequence ID" value="ARD23892.1"/>
    <property type="molecule type" value="Genomic_DNA"/>
</dbReference>
<proteinExistence type="predicted"/>